<evidence type="ECO:0000256" key="2">
    <source>
        <dbReference type="ARBA" id="ARBA00022801"/>
    </source>
</evidence>
<dbReference type="GeneID" id="14865438"/>
<proteinExistence type="inferred from homology"/>
<feature type="compositionally biased region" description="Polar residues" evidence="3">
    <location>
        <begin position="340"/>
        <end position="350"/>
    </location>
</feature>
<gene>
    <name evidence="4" type="ORF">DFA_11548</name>
</gene>
<dbReference type="Pfam" id="PF03265">
    <property type="entry name" value="DNase_II"/>
    <property type="match status" value="1"/>
</dbReference>
<accession>F4QDJ0</accession>
<evidence type="ECO:0000313" key="4">
    <source>
        <dbReference type="EMBL" id="EGG13787.1"/>
    </source>
</evidence>
<keyword evidence="5" id="KW-1185">Reference proteome</keyword>
<feature type="compositionally biased region" description="Basic and acidic residues" evidence="3">
    <location>
        <begin position="318"/>
        <end position="338"/>
    </location>
</feature>
<dbReference type="KEGG" id="dfa:DFA_11548"/>
<evidence type="ECO:0000313" key="5">
    <source>
        <dbReference type="Proteomes" id="UP000007797"/>
    </source>
</evidence>
<dbReference type="AlphaFoldDB" id="F4QDJ0"/>
<dbReference type="OrthoDB" id="23400at2759"/>
<dbReference type="RefSeq" id="XP_004350495.1">
    <property type="nucleotide sequence ID" value="XM_004350444.1"/>
</dbReference>
<sequence>MYGNGLYWDSSMESPIQTKDDHFTKLMNLHLDKIDLENENRFIEDEDCQTDKKHFITAEWFHELSKGYLNPFNKGDFKEGHIKMLFVQDQKYNEGYHISHSMRMPGLKGRTFLQARTNPSQHAFCNNLKTKEDINLMIKILKETKARPAASNFDQCPSFEPVTTQDASTLACEKEFSDACKDEYSKLSKDELLKDPKGGSKIISTILNSKLVHKATIDHCMVKKNDKESGPVQLGAFKVFSFIGRPKSPCRNYDNLSWNFLKTQPTHQQNADNYAILDQCYAKNYGIEQIEPQKSFKIGGPKVTFDKDAMDFCPNEETNQKEKDKEAEEKNNQEETKTKLASTSKPTLTKQDVEMEPSKPIVQSQPPPPSPTCNKVRICSFNDFGLDPWLVVARHYNKLFYVSTDQVSFPSLIGKTHGVAVIDHWNKPFSGTKRAMEVGEPSNKLAKMAGDGDDDDDGQAIVNKNENDILVSADVLKDIKRDKNIEKNIKEDDIEAVSQDDSEPLSNKIRKTHEKIMVSADGSILCLGDSNRNEFSVHHAGSIYCLETTKTTNPLGKMVLDMIGGYNSYRELKFDSQGAIEIEKSRMCLANTAGIFYALDTVSPDIKLENTNGRTKLIGLKSEIKPIYFEQEEVIKMKDGPSCFEIKENIRNEQTL</sequence>
<feature type="region of interest" description="Disordered" evidence="3">
    <location>
        <begin position="312"/>
        <end position="370"/>
    </location>
</feature>
<evidence type="ECO:0000256" key="1">
    <source>
        <dbReference type="ARBA" id="ARBA00007527"/>
    </source>
</evidence>
<name>F4QDJ0_CACFS</name>
<evidence type="ECO:0000256" key="3">
    <source>
        <dbReference type="SAM" id="MobiDB-lite"/>
    </source>
</evidence>
<keyword evidence="2" id="KW-0378">Hydrolase</keyword>
<dbReference type="Proteomes" id="UP000007797">
    <property type="component" value="Unassembled WGS sequence"/>
</dbReference>
<protein>
    <submittedName>
        <fullName evidence="4">Uncharacterized protein</fullName>
    </submittedName>
</protein>
<comment type="similarity">
    <text evidence="1">Belongs to the DNase II family.</text>
</comment>
<organism evidence="4 5">
    <name type="scientific">Cavenderia fasciculata</name>
    <name type="common">Slime mold</name>
    <name type="synonym">Dictyostelium fasciculatum</name>
    <dbReference type="NCBI Taxonomy" id="261658"/>
    <lineage>
        <taxon>Eukaryota</taxon>
        <taxon>Amoebozoa</taxon>
        <taxon>Evosea</taxon>
        <taxon>Eumycetozoa</taxon>
        <taxon>Dictyostelia</taxon>
        <taxon>Acytosteliales</taxon>
        <taxon>Cavenderiaceae</taxon>
        <taxon>Cavenderia</taxon>
    </lineage>
</organism>
<dbReference type="EMBL" id="GL883029">
    <property type="protein sequence ID" value="EGG13787.1"/>
    <property type="molecule type" value="Genomic_DNA"/>
</dbReference>
<reference evidence="5" key="1">
    <citation type="journal article" date="2011" name="Genome Res.">
        <title>Phylogeny-wide analysis of social amoeba genomes highlights ancient origins for complex intercellular communication.</title>
        <authorList>
            <person name="Heidel A.J."/>
            <person name="Lawal H.M."/>
            <person name="Felder M."/>
            <person name="Schilde C."/>
            <person name="Helps N.R."/>
            <person name="Tunggal B."/>
            <person name="Rivero F."/>
            <person name="John U."/>
            <person name="Schleicher M."/>
            <person name="Eichinger L."/>
            <person name="Platzer M."/>
            <person name="Noegel A.A."/>
            <person name="Schaap P."/>
            <person name="Gloeckner G."/>
        </authorList>
    </citation>
    <scope>NUCLEOTIDE SEQUENCE [LARGE SCALE GENOMIC DNA]</scope>
    <source>
        <strain evidence="5">SH3</strain>
    </source>
</reference>
<dbReference type="InterPro" id="IPR004947">
    <property type="entry name" value="DNase_II"/>
</dbReference>
<dbReference type="OMA" id="GIICLGD"/>
<dbReference type="GO" id="GO:0004531">
    <property type="term" value="F:deoxyribonuclease II activity"/>
    <property type="evidence" value="ECO:0007669"/>
    <property type="project" value="InterPro"/>
</dbReference>